<dbReference type="InterPro" id="IPR003651">
    <property type="entry name" value="Endonuclease3_FeS-loop_motif"/>
</dbReference>
<comment type="catalytic activity">
    <reaction evidence="1 13">
        <text>Hydrolyzes free adenine bases from 7,8-dihydro-8-oxoguanine:adenine mismatched double-stranded DNA, leaving an apurinic site.</text>
        <dbReference type="EC" id="3.2.2.31"/>
    </reaction>
</comment>
<evidence type="ECO:0000256" key="10">
    <source>
        <dbReference type="ARBA" id="ARBA00023014"/>
    </source>
</evidence>
<evidence type="ECO:0000256" key="3">
    <source>
        <dbReference type="ARBA" id="ARBA00012045"/>
    </source>
</evidence>
<dbReference type="GO" id="GO:0035485">
    <property type="term" value="F:adenine/guanine mispair binding"/>
    <property type="evidence" value="ECO:0007669"/>
    <property type="project" value="TreeGrafter"/>
</dbReference>
<dbReference type="Gene3D" id="1.10.1670.10">
    <property type="entry name" value="Helix-hairpin-Helix base-excision DNA repair enzymes (C-terminal)"/>
    <property type="match status" value="1"/>
</dbReference>
<dbReference type="PANTHER" id="PTHR42944:SF1">
    <property type="entry name" value="ADENINE DNA GLYCOSYLASE"/>
    <property type="match status" value="1"/>
</dbReference>
<dbReference type="Gene3D" id="3.90.79.10">
    <property type="entry name" value="Nucleoside Triphosphate Pyrophosphohydrolase"/>
    <property type="match status" value="1"/>
</dbReference>
<dbReference type="InterPro" id="IPR003265">
    <property type="entry name" value="HhH-GPD_domain"/>
</dbReference>
<name>A0A8H7SDL4_9FUNG</name>
<evidence type="ECO:0000256" key="8">
    <source>
        <dbReference type="ARBA" id="ARBA00022801"/>
    </source>
</evidence>
<dbReference type="SUPFAM" id="SSF55811">
    <property type="entry name" value="Nudix"/>
    <property type="match status" value="1"/>
</dbReference>
<dbReference type="InterPro" id="IPR015797">
    <property type="entry name" value="NUDIX_hydrolase-like_dom_sf"/>
</dbReference>
<comment type="caution">
    <text evidence="15">The sequence shown here is derived from an EMBL/GenBank/DDBJ whole genome shotgun (WGS) entry which is preliminary data.</text>
</comment>
<evidence type="ECO:0000259" key="14">
    <source>
        <dbReference type="SMART" id="SM00478"/>
    </source>
</evidence>
<feature type="domain" description="HhH-GPD" evidence="14">
    <location>
        <begin position="77"/>
        <end position="229"/>
    </location>
</feature>
<dbReference type="GO" id="GO:0032357">
    <property type="term" value="F:oxidized purine DNA binding"/>
    <property type="evidence" value="ECO:0007669"/>
    <property type="project" value="TreeGrafter"/>
</dbReference>
<dbReference type="CDD" id="cd00056">
    <property type="entry name" value="ENDO3c"/>
    <property type="match status" value="1"/>
</dbReference>
<dbReference type="Pfam" id="PF14815">
    <property type="entry name" value="NUDIX_4"/>
    <property type="match status" value="1"/>
</dbReference>
<dbReference type="Gene3D" id="1.10.340.30">
    <property type="entry name" value="Hypothetical protein, domain 2"/>
    <property type="match status" value="1"/>
</dbReference>
<accession>A0A8H7SDL4</accession>
<keyword evidence="8" id="KW-0378">Hydrolase</keyword>
<dbReference type="SUPFAM" id="SSF48150">
    <property type="entry name" value="DNA-glycosylase"/>
    <property type="match status" value="1"/>
</dbReference>
<evidence type="ECO:0000256" key="5">
    <source>
        <dbReference type="ARBA" id="ARBA00022485"/>
    </source>
</evidence>
<keyword evidence="6" id="KW-0479">Metal-binding</keyword>
<dbReference type="EC" id="3.2.2.31" evidence="3 13"/>
<comment type="cofactor">
    <cofactor evidence="13">
        <name>[4Fe-4S] cluster</name>
        <dbReference type="ChEBI" id="CHEBI:49883"/>
    </cofactor>
    <text evidence="13">Binds 1 [4Fe-4S] cluster.</text>
</comment>
<evidence type="ECO:0000256" key="1">
    <source>
        <dbReference type="ARBA" id="ARBA00000843"/>
    </source>
</evidence>
<dbReference type="GO" id="GO:0005634">
    <property type="term" value="C:nucleus"/>
    <property type="evidence" value="ECO:0007669"/>
    <property type="project" value="TreeGrafter"/>
</dbReference>
<dbReference type="GO" id="GO:0051539">
    <property type="term" value="F:4 iron, 4 sulfur cluster binding"/>
    <property type="evidence" value="ECO:0007669"/>
    <property type="project" value="UniProtKB-UniRule"/>
</dbReference>
<proteinExistence type="inferred from homology"/>
<dbReference type="PANTHER" id="PTHR42944">
    <property type="entry name" value="ADENINE DNA GLYCOSYLASE"/>
    <property type="match status" value="1"/>
</dbReference>
<evidence type="ECO:0000256" key="9">
    <source>
        <dbReference type="ARBA" id="ARBA00023004"/>
    </source>
</evidence>
<evidence type="ECO:0000313" key="15">
    <source>
        <dbReference type="EMBL" id="KAG2227357.1"/>
    </source>
</evidence>
<dbReference type="InterPro" id="IPR011257">
    <property type="entry name" value="DNA_glycosylase"/>
</dbReference>
<evidence type="ECO:0000256" key="6">
    <source>
        <dbReference type="ARBA" id="ARBA00022723"/>
    </source>
</evidence>
<dbReference type="GO" id="GO:0000701">
    <property type="term" value="F:purine-specific mismatch base pair DNA N-glycosylase activity"/>
    <property type="evidence" value="ECO:0007669"/>
    <property type="project" value="UniProtKB-EC"/>
</dbReference>
<evidence type="ECO:0000256" key="11">
    <source>
        <dbReference type="ARBA" id="ARBA00023204"/>
    </source>
</evidence>
<dbReference type="FunFam" id="1.10.340.30:FF:000002">
    <property type="entry name" value="Adenine DNA glycosylase"/>
    <property type="match status" value="1"/>
</dbReference>
<dbReference type="GO" id="GO:0006285">
    <property type="term" value="P:base-excision repair, AP site formation"/>
    <property type="evidence" value="ECO:0007669"/>
    <property type="project" value="UniProtKB-ARBA"/>
</dbReference>
<dbReference type="FunFam" id="1.10.1670.10:FF:000002">
    <property type="entry name" value="Adenine DNA glycosylase"/>
    <property type="match status" value="1"/>
</dbReference>
<keyword evidence="12 13" id="KW-0326">Glycosidase</keyword>
<dbReference type="SMART" id="SM00478">
    <property type="entry name" value="ENDO3c"/>
    <property type="match status" value="1"/>
</dbReference>
<dbReference type="GO" id="GO:0046872">
    <property type="term" value="F:metal ion binding"/>
    <property type="evidence" value="ECO:0007669"/>
    <property type="project" value="UniProtKB-UniRule"/>
</dbReference>
<dbReference type="GO" id="GO:0034039">
    <property type="term" value="F:8-oxo-7,8-dihydroguanine DNA N-glycosylase activity"/>
    <property type="evidence" value="ECO:0007669"/>
    <property type="project" value="TreeGrafter"/>
</dbReference>
<evidence type="ECO:0000313" key="16">
    <source>
        <dbReference type="Proteomes" id="UP000646827"/>
    </source>
</evidence>
<comment type="function">
    <text evidence="13">Adenine glycosylase active on G-A mispairs.</text>
</comment>
<gene>
    <name evidence="15" type="ORF">INT45_004312</name>
</gene>
<keyword evidence="16" id="KW-1185">Reference proteome</keyword>
<comment type="similarity">
    <text evidence="2 13">Belongs to the Nth/MutY family.</text>
</comment>
<dbReference type="GO" id="GO:0006298">
    <property type="term" value="P:mismatch repair"/>
    <property type="evidence" value="ECO:0007669"/>
    <property type="project" value="TreeGrafter"/>
</dbReference>
<feature type="non-terminal residue" evidence="15">
    <location>
        <position position="1"/>
    </location>
</feature>
<sequence>MTINETDIEDCVQSGCLAHNNTFHNVSSQEQHLIQDRLLNYYDREKRTMPWRKPTRIDLDSKALGQRAYEVWVSEIMLQQTQVATVIAYYNRWMEAFPTIQDLANADIEKVNELWTGLGYYSRARRLWEGAQKVCNELDGLLPNNANDLQKHIPGVGRYTAGAVSSIVFNQITPVVDGNVIRVVARLRAIAADPKKANTVELFWEIAGTLVSKECPGDFNQAMMELGARICTPQNPQCESCPLQKNCYAYAQKEIHARLKTEKFWEQKKRKRTIDHECTYCPEIKSKLDDDEDYAVTRYPMKPEKKKPRDEECAVYIVQSESKYLISKRPKTGLLAGLWEFPTLELESLETTYKERSAKAKGYLHERYGFDQEDIKITKRQDLGNVVHLFSHIRKVYHVEWVQVSEEYYGQVEDDEQQMKWVTSEELESCPIPTGLKKALGLLEKSRNKK</sequence>
<dbReference type="CDD" id="cd03431">
    <property type="entry name" value="NUDIX_DNA_Glycosylase_C-MutY"/>
    <property type="match status" value="1"/>
</dbReference>
<protein>
    <recommendedName>
        <fullName evidence="4 13">Adenine DNA glycosylase</fullName>
        <ecNumber evidence="3 13">3.2.2.31</ecNumber>
    </recommendedName>
</protein>
<evidence type="ECO:0000256" key="12">
    <source>
        <dbReference type="ARBA" id="ARBA00023295"/>
    </source>
</evidence>
<keyword evidence="10" id="KW-0411">Iron-sulfur</keyword>
<keyword evidence="11" id="KW-0234">DNA repair</keyword>
<keyword evidence="5" id="KW-0004">4Fe-4S</keyword>
<dbReference type="EMBL" id="JAEPRB010000008">
    <property type="protein sequence ID" value="KAG2227357.1"/>
    <property type="molecule type" value="Genomic_DNA"/>
</dbReference>
<keyword evidence="7 13" id="KW-0227">DNA damage</keyword>
<dbReference type="Proteomes" id="UP000646827">
    <property type="component" value="Unassembled WGS sequence"/>
</dbReference>
<dbReference type="Pfam" id="PF10576">
    <property type="entry name" value="EndIII_4Fe-2S"/>
    <property type="match status" value="1"/>
</dbReference>
<reference evidence="15 16" key="1">
    <citation type="submission" date="2020-12" db="EMBL/GenBank/DDBJ databases">
        <title>Metabolic potential, ecology and presence of endohyphal bacteria is reflected in genomic diversity of Mucoromycotina.</title>
        <authorList>
            <person name="Muszewska A."/>
            <person name="Okrasinska A."/>
            <person name="Steczkiewicz K."/>
            <person name="Drgas O."/>
            <person name="Orlowska M."/>
            <person name="Perlinska-Lenart U."/>
            <person name="Aleksandrzak-Piekarczyk T."/>
            <person name="Szatraj K."/>
            <person name="Zielenkiewicz U."/>
            <person name="Pilsyk S."/>
            <person name="Malc E."/>
            <person name="Mieczkowski P."/>
            <person name="Kruszewska J.S."/>
            <person name="Biernat P."/>
            <person name="Pawlowska J."/>
        </authorList>
    </citation>
    <scope>NUCLEOTIDE SEQUENCE [LARGE SCALE GENOMIC DNA]</scope>
    <source>
        <strain evidence="15 16">CBS 142.35</strain>
    </source>
</reference>
<dbReference type="InterPro" id="IPR023170">
    <property type="entry name" value="HhH_base_excis_C"/>
</dbReference>
<dbReference type="Pfam" id="PF00730">
    <property type="entry name" value="HhH-GPD"/>
    <property type="match status" value="1"/>
</dbReference>
<keyword evidence="9 13" id="KW-0408">Iron</keyword>
<dbReference type="AlphaFoldDB" id="A0A8H7SDL4"/>
<dbReference type="OrthoDB" id="10248838at2759"/>
<organism evidence="15 16">
    <name type="scientific">Circinella minor</name>
    <dbReference type="NCBI Taxonomy" id="1195481"/>
    <lineage>
        <taxon>Eukaryota</taxon>
        <taxon>Fungi</taxon>
        <taxon>Fungi incertae sedis</taxon>
        <taxon>Mucoromycota</taxon>
        <taxon>Mucoromycotina</taxon>
        <taxon>Mucoromycetes</taxon>
        <taxon>Mucorales</taxon>
        <taxon>Lichtheimiaceae</taxon>
        <taxon>Circinella</taxon>
    </lineage>
</organism>
<dbReference type="InterPro" id="IPR029119">
    <property type="entry name" value="MutY_C"/>
</dbReference>
<evidence type="ECO:0000256" key="2">
    <source>
        <dbReference type="ARBA" id="ARBA00008343"/>
    </source>
</evidence>
<evidence type="ECO:0000256" key="7">
    <source>
        <dbReference type="ARBA" id="ARBA00022763"/>
    </source>
</evidence>
<dbReference type="InterPro" id="IPR044298">
    <property type="entry name" value="MIG/MutY"/>
</dbReference>
<evidence type="ECO:0000256" key="4">
    <source>
        <dbReference type="ARBA" id="ARBA00022023"/>
    </source>
</evidence>
<evidence type="ECO:0000256" key="13">
    <source>
        <dbReference type="RuleBase" id="RU365096"/>
    </source>
</evidence>
<dbReference type="SMART" id="SM00525">
    <property type="entry name" value="FES"/>
    <property type="match status" value="1"/>
</dbReference>